<organism evidence="1 2">
    <name type="scientific">Arctium lappa</name>
    <name type="common">Greater burdock</name>
    <name type="synonym">Lappa major</name>
    <dbReference type="NCBI Taxonomy" id="4217"/>
    <lineage>
        <taxon>Eukaryota</taxon>
        <taxon>Viridiplantae</taxon>
        <taxon>Streptophyta</taxon>
        <taxon>Embryophyta</taxon>
        <taxon>Tracheophyta</taxon>
        <taxon>Spermatophyta</taxon>
        <taxon>Magnoliopsida</taxon>
        <taxon>eudicotyledons</taxon>
        <taxon>Gunneridae</taxon>
        <taxon>Pentapetalae</taxon>
        <taxon>asterids</taxon>
        <taxon>campanulids</taxon>
        <taxon>Asterales</taxon>
        <taxon>Asteraceae</taxon>
        <taxon>Carduoideae</taxon>
        <taxon>Cardueae</taxon>
        <taxon>Arctiinae</taxon>
        <taxon>Arctium</taxon>
    </lineage>
</organism>
<comment type="caution">
    <text evidence="1">The sequence shown here is derived from an EMBL/GenBank/DDBJ whole genome shotgun (WGS) entry which is preliminary data.</text>
</comment>
<proteinExistence type="predicted"/>
<reference evidence="1 2" key="2">
    <citation type="journal article" date="2022" name="Mol. Ecol. Resour.">
        <title>The genomes of chicory, endive, great burdock and yacon provide insights into Asteraceae paleo-polyploidization history and plant inulin production.</title>
        <authorList>
            <person name="Fan W."/>
            <person name="Wang S."/>
            <person name="Wang H."/>
            <person name="Wang A."/>
            <person name="Jiang F."/>
            <person name="Liu H."/>
            <person name="Zhao H."/>
            <person name="Xu D."/>
            <person name="Zhang Y."/>
        </authorList>
    </citation>
    <scope>NUCLEOTIDE SEQUENCE [LARGE SCALE GENOMIC DNA]</scope>
    <source>
        <strain evidence="2">cv. Niubang</strain>
    </source>
</reference>
<dbReference type="EMBL" id="CM042050">
    <property type="protein sequence ID" value="KAI3733923.1"/>
    <property type="molecule type" value="Genomic_DNA"/>
</dbReference>
<gene>
    <name evidence="1" type="ORF">L6452_13381</name>
</gene>
<sequence>MVIKRWGDDLCRRGISSVVVLGRAGPFGCPLWHQVLMDKGFNYETNGSFRSENGAITKKLWPKQFQYARGYSARRFSDLGDSSCYGFVFESFSRLWKEIGSLLKYTRVFGGGKLIISPYSSSSPKFSRVSSTLCSPFHRLKRPEARFSPARLGPSPILGHHYHQVGFRRKPKNLDLDPLEKMKMVMKLPNRNLGCNTQLLAIDDAIEVKMNPRFGFYEGKKMRGKTRKKNGLRMKNEAKSDF</sequence>
<evidence type="ECO:0000313" key="2">
    <source>
        <dbReference type="Proteomes" id="UP001055879"/>
    </source>
</evidence>
<dbReference type="Proteomes" id="UP001055879">
    <property type="component" value="Linkage Group LG04"/>
</dbReference>
<name>A0ACB9CIE4_ARCLA</name>
<evidence type="ECO:0000313" key="1">
    <source>
        <dbReference type="EMBL" id="KAI3733923.1"/>
    </source>
</evidence>
<reference evidence="2" key="1">
    <citation type="journal article" date="2022" name="Mol. Ecol. Resour.">
        <title>The genomes of chicory, endive, great burdock and yacon provide insights into Asteraceae palaeo-polyploidization history and plant inulin production.</title>
        <authorList>
            <person name="Fan W."/>
            <person name="Wang S."/>
            <person name="Wang H."/>
            <person name="Wang A."/>
            <person name="Jiang F."/>
            <person name="Liu H."/>
            <person name="Zhao H."/>
            <person name="Xu D."/>
            <person name="Zhang Y."/>
        </authorList>
    </citation>
    <scope>NUCLEOTIDE SEQUENCE [LARGE SCALE GENOMIC DNA]</scope>
    <source>
        <strain evidence="2">cv. Niubang</strain>
    </source>
</reference>
<protein>
    <submittedName>
        <fullName evidence="1">Uncharacterized protein</fullName>
    </submittedName>
</protein>
<keyword evidence="2" id="KW-1185">Reference proteome</keyword>
<accession>A0ACB9CIE4</accession>